<comment type="caution">
    <text evidence="2">The sequence shown here is derived from an EMBL/GenBank/DDBJ whole genome shotgun (WGS) entry which is preliminary data.</text>
</comment>
<evidence type="ECO:0000313" key="3">
    <source>
        <dbReference type="Proteomes" id="UP001551011"/>
    </source>
</evidence>
<feature type="region of interest" description="Disordered" evidence="1">
    <location>
        <begin position="32"/>
        <end position="60"/>
    </location>
</feature>
<protein>
    <submittedName>
        <fullName evidence="2">Uncharacterized protein</fullName>
    </submittedName>
</protein>
<accession>A0ABV3AP73</accession>
<evidence type="ECO:0000313" key="2">
    <source>
        <dbReference type="EMBL" id="MEU5713517.1"/>
    </source>
</evidence>
<sequence>MQGLADADGLQLAQDIGDVLVVLGEDLRDEGDDGAGDALLASGPRHAGTQGGDGDVSEGLRGEGVRARLAPLGPDSAVRVTMICSATSTSSAGIRGSVLVNSVAASASSASMARR</sequence>
<gene>
    <name evidence="2" type="ORF">AB0H04_43025</name>
</gene>
<reference evidence="2 3" key="1">
    <citation type="submission" date="2024-06" db="EMBL/GenBank/DDBJ databases">
        <title>The Natural Products Discovery Center: Release of the First 8490 Sequenced Strains for Exploring Actinobacteria Biosynthetic Diversity.</title>
        <authorList>
            <person name="Kalkreuter E."/>
            <person name="Kautsar S.A."/>
            <person name="Yang D."/>
            <person name="Bader C.D."/>
            <person name="Teijaro C.N."/>
            <person name="Fluegel L."/>
            <person name="Davis C.M."/>
            <person name="Simpson J.R."/>
            <person name="Lauterbach L."/>
            <person name="Steele A.D."/>
            <person name="Gui C."/>
            <person name="Meng S."/>
            <person name="Li G."/>
            <person name="Viehrig K."/>
            <person name="Ye F."/>
            <person name="Su P."/>
            <person name="Kiefer A.F."/>
            <person name="Nichols A."/>
            <person name="Cepeda A.J."/>
            <person name="Yan W."/>
            <person name="Fan B."/>
            <person name="Jiang Y."/>
            <person name="Adhikari A."/>
            <person name="Zheng C.-J."/>
            <person name="Schuster L."/>
            <person name="Cowan T.M."/>
            <person name="Smanski M.J."/>
            <person name="Chevrette M.G."/>
            <person name="De Carvalho L.P.S."/>
            <person name="Shen B."/>
        </authorList>
    </citation>
    <scope>NUCLEOTIDE SEQUENCE [LARGE SCALE GENOMIC DNA]</scope>
    <source>
        <strain evidence="2 3">NPDC020594</strain>
    </source>
</reference>
<dbReference type="Proteomes" id="UP001551011">
    <property type="component" value="Unassembled WGS sequence"/>
</dbReference>
<keyword evidence="3" id="KW-1185">Reference proteome</keyword>
<organism evidence="2 3">
    <name type="scientific">Streptomyces flaveolus</name>
    <dbReference type="NCBI Taxonomy" id="67297"/>
    <lineage>
        <taxon>Bacteria</taxon>
        <taxon>Bacillati</taxon>
        <taxon>Actinomycetota</taxon>
        <taxon>Actinomycetes</taxon>
        <taxon>Kitasatosporales</taxon>
        <taxon>Streptomycetaceae</taxon>
        <taxon>Streptomyces</taxon>
    </lineage>
</organism>
<evidence type="ECO:0000256" key="1">
    <source>
        <dbReference type="SAM" id="MobiDB-lite"/>
    </source>
</evidence>
<name>A0ABV3AP73_9ACTN</name>
<dbReference type="RefSeq" id="WP_031029184.1">
    <property type="nucleotide sequence ID" value="NZ_JBEXDP010000066.1"/>
</dbReference>
<proteinExistence type="predicted"/>
<dbReference type="EMBL" id="JBFAEG010000053">
    <property type="protein sequence ID" value="MEU5713517.1"/>
    <property type="molecule type" value="Genomic_DNA"/>
</dbReference>